<comment type="caution">
    <text evidence="4">The sequence shown here is derived from an EMBL/GenBank/DDBJ whole genome shotgun (WGS) entry which is preliminary data.</text>
</comment>
<evidence type="ECO:0000313" key="4">
    <source>
        <dbReference type="EMBL" id="KAB1215816.1"/>
    </source>
</evidence>
<evidence type="ECO:0000256" key="1">
    <source>
        <dbReference type="SAM" id="Coils"/>
    </source>
</evidence>
<dbReference type="OrthoDB" id="1837773at2759"/>
<feature type="signal peptide" evidence="3">
    <location>
        <begin position="1"/>
        <end position="23"/>
    </location>
</feature>
<evidence type="ECO:0000256" key="2">
    <source>
        <dbReference type="SAM" id="MobiDB-lite"/>
    </source>
</evidence>
<feature type="chain" id="PRO_5025669995" evidence="3">
    <location>
        <begin position="24"/>
        <end position="353"/>
    </location>
</feature>
<feature type="region of interest" description="Disordered" evidence="2">
    <location>
        <begin position="130"/>
        <end position="149"/>
    </location>
</feature>
<dbReference type="GO" id="GO:0006508">
    <property type="term" value="P:proteolysis"/>
    <property type="evidence" value="ECO:0007669"/>
    <property type="project" value="UniProtKB-KW"/>
</dbReference>
<keyword evidence="3" id="KW-0732">Signal</keyword>
<keyword evidence="4" id="KW-0378">Hydrolase</keyword>
<keyword evidence="5" id="KW-1185">Reference proteome</keyword>
<keyword evidence="4" id="KW-0645">Protease</keyword>
<gene>
    <name evidence="4" type="ORF">CJ030_MR4G010920</name>
</gene>
<dbReference type="SUPFAM" id="SSF52743">
    <property type="entry name" value="Subtilisin-like"/>
    <property type="match status" value="1"/>
</dbReference>
<sequence length="353" mass="39853">MGFKVGFPYTVLLASCFWPVALIQSKATLVERTLYIVHMDRYSMPKAFTNNDCWYFLYACLPQVLKKSPGYISAYPDEPLTLQSTYTPEYLSLNPTNGLWPASNYGEDVIIGVIDSGIWPQNIHKMSGVKRARTTRTGTGSSSQEQEVTDPMMTLERRMEYLRGRLITDPMMTSSRTHSTECPFTRAQCMLLLGQQTRIDFLLYMFELIMDEAWGIKEYSLLYGVFLTQFLISRGVVIAASDTRKEVKSALNKFTLSRSWGQEGALTRRFARRAAAAAEETSRPSTSALEAPLETGAPAVPSPWVAQLFANLDSRVNSTVKATLQPVERQMQSLEEQLKELRTAFDGKKLKRL</sequence>
<organism evidence="4 5">
    <name type="scientific">Morella rubra</name>
    <name type="common">Chinese bayberry</name>
    <dbReference type="NCBI Taxonomy" id="262757"/>
    <lineage>
        <taxon>Eukaryota</taxon>
        <taxon>Viridiplantae</taxon>
        <taxon>Streptophyta</taxon>
        <taxon>Embryophyta</taxon>
        <taxon>Tracheophyta</taxon>
        <taxon>Spermatophyta</taxon>
        <taxon>Magnoliopsida</taxon>
        <taxon>eudicotyledons</taxon>
        <taxon>Gunneridae</taxon>
        <taxon>Pentapetalae</taxon>
        <taxon>rosids</taxon>
        <taxon>fabids</taxon>
        <taxon>Fagales</taxon>
        <taxon>Myricaceae</taxon>
        <taxon>Morella</taxon>
    </lineage>
</organism>
<name>A0A6A1VUU1_9ROSI</name>
<dbReference type="EMBL" id="RXIC02000022">
    <property type="protein sequence ID" value="KAB1215816.1"/>
    <property type="molecule type" value="Genomic_DNA"/>
</dbReference>
<evidence type="ECO:0000313" key="5">
    <source>
        <dbReference type="Proteomes" id="UP000516437"/>
    </source>
</evidence>
<accession>A0A6A1VUU1</accession>
<dbReference type="GO" id="GO:0004252">
    <property type="term" value="F:serine-type endopeptidase activity"/>
    <property type="evidence" value="ECO:0007669"/>
    <property type="project" value="InterPro"/>
</dbReference>
<protein>
    <submittedName>
        <fullName evidence="4">Subtilisin-like protease SDD1</fullName>
    </submittedName>
</protein>
<feature type="coiled-coil region" evidence="1">
    <location>
        <begin position="324"/>
        <end position="351"/>
    </location>
</feature>
<evidence type="ECO:0000256" key="3">
    <source>
        <dbReference type="SAM" id="SignalP"/>
    </source>
</evidence>
<dbReference type="InterPro" id="IPR036852">
    <property type="entry name" value="Peptidase_S8/S53_dom_sf"/>
</dbReference>
<dbReference type="Proteomes" id="UP000516437">
    <property type="component" value="Chromosome 4"/>
</dbReference>
<dbReference type="PROSITE" id="PS51257">
    <property type="entry name" value="PROKAR_LIPOPROTEIN"/>
    <property type="match status" value="1"/>
</dbReference>
<keyword evidence="1" id="KW-0175">Coiled coil</keyword>
<proteinExistence type="predicted"/>
<reference evidence="4 5" key="1">
    <citation type="journal article" date="2019" name="Plant Biotechnol. J.">
        <title>The red bayberry genome and genetic basis of sex determination.</title>
        <authorList>
            <person name="Jia H.M."/>
            <person name="Jia H.J."/>
            <person name="Cai Q.L."/>
            <person name="Wang Y."/>
            <person name="Zhao H.B."/>
            <person name="Yang W.F."/>
            <person name="Wang G.Y."/>
            <person name="Li Y.H."/>
            <person name="Zhan D.L."/>
            <person name="Shen Y.T."/>
            <person name="Niu Q.F."/>
            <person name="Chang L."/>
            <person name="Qiu J."/>
            <person name="Zhao L."/>
            <person name="Xie H.B."/>
            <person name="Fu W.Y."/>
            <person name="Jin J."/>
            <person name="Li X.W."/>
            <person name="Jiao Y."/>
            <person name="Zhou C.C."/>
            <person name="Tu T."/>
            <person name="Chai C.Y."/>
            <person name="Gao J.L."/>
            <person name="Fan L.J."/>
            <person name="van de Weg E."/>
            <person name="Wang J.Y."/>
            <person name="Gao Z.S."/>
        </authorList>
    </citation>
    <scope>NUCLEOTIDE SEQUENCE [LARGE SCALE GENOMIC DNA]</scope>
    <source>
        <tissue evidence="4">Leaves</tissue>
    </source>
</reference>
<dbReference type="AlphaFoldDB" id="A0A6A1VUU1"/>